<dbReference type="EMBL" id="QXGF01000162">
    <property type="protein sequence ID" value="KAE8945343.1"/>
    <property type="molecule type" value="Genomic_DNA"/>
</dbReference>
<feature type="signal peptide" evidence="1">
    <location>
        <begin position="1"/>
        <end position="23"/>
    </location>
</feature>
<evidence type="ECO:0000313" key="2">
    <source>
        <dbReference type="EMBL" id="KAE8945343.1"/>
    </source>
</evidence>
<comment type="caution">
    <text evidence="2">The sequence shown here is derived from an EMBL/GenBank/DDBJ whole genome shotgun (WGS) entry which is preliminary data.</text>
</comment>
<evidence type="ECO:0000256" key="1">
    <source>
        <dbReference type="SAM" id="SignalP"/>
    </source>
</evidence>
<reference evidence="2 3" key="1">
    <citation type="submission" date="2018-08" db="EMBL/GenBank/DDBJ databases">
        <title>Genomic investigation of the strawberry pathogen Phytophthora fragariae indicates pathogenicity is determined by transcriptional variation in three key races.</title>
        <authorList>
            <person name="Adams T.M."/>
            <person name="Armitage A.D."/>
            <person name="Sobczyk M.K."/>
            <person name="Bates H.J."/>
            <person name="Dunwell J.M."/>
            <person name="Nellist C.F."/>
            <person name="Harrison R.J."/>
        </authorList>
    </citation>
    <scope>NUCLEOTIDE SEQUENCE [LARGE SCALE GENOMIC DNA]</scope>
    <source>
        <strain evidence="2 3">NOV-9</strain>
    </source>
</reference>
<protein>
    <submittedName>
        <fullName evidence="2">Uncharacterized protein</fullName>
    </submittedName>
</protein>
<feature type="chain" id="PRO_5025440896" evidence="1">
    <location>
        <begin position="24"/>
        <end position="104"/>
    </location>
</feature>
<dbReference type="PROSITE" id="PS51257">
    <property type="entry name" value="PROKAR_LIPOPROTEIN"/>
    <property type="match status" value="1"/>
</dbReference>
<dbReference type="AlphaFoldDB" id="A0A6A3FJM0"/>
<name>A0A6A3FJM0_9STRA</name>
<proteinExistence type="predicted"/>
<dbReference type="Proteomes" id="UP000429523">
    <property type="component" value="Unassembled WGS sequence"/>
</dbReference>
<sequence length="104" mass="11052">MKISTVVTAALVAVACLLQSTAAESEVSVHLRVHVEKDVCYVQCPSGQYCQNDGQKKCRGPQGKECFNPATGFFLPNGCDSGFKCSNGNPPTGLQQCTVIPQQS</sequence>
<accession>A0A6A3FJM0</accession>
<organism evidence="2 3">
    <name type="scientific">Phytophthora fragariae</name>
    <dbReference type="NCBI Taxonomy" id="53985"/>
    <lineage>
        <taxon>Eukaryota</taxon>
        <taxon>Sar</taxon>
        <taxon>Stramenopiles</taxon>
        <taxon>Oomycota</taxon>
        <taxon>Peronosporomycetes</taxon>
        <taxon>Peronosporales</taxon>
        <taxon>Peronosporaceae</taxon>
        <taxon>Phytophthora</taxon>
    </lineage>
</organism>
<evidence type="ECO:0000313" key="3">
    <source>
        <dbReference type="Proteomes" id="UP000429523"/>
    </source>
</evidence>
<keyword evidence="1" id="KW-0732">Signal</keyword>
<gene>
    <name evidence="2" type="ORF">PF009_g5016</name>
</gene>